<feature type="region of interest" description="Disordered" evidence="1">
    <location>
        <begin position="31"/>
        <end position="76"/>
    </location>
</feature>
<keyword evidence="2" id="KW-0472">Membrane</keyword>
<protein>
    <submittedName>
        <fullName evidence="4">Uncharacterized protein</fullName>
    </submittedName>
</protein>
<feature type="chain" id="PRO_5029704454" evidence="3">
    <location>
        <begin position="23"/>
        <end position="158"/>
    </location>
</feature>
<evidence type="ECO:0000256" key="2">
    <source>
        <dbReference type="SAM" id="Phobius"/>
    </source>
</evidence>
<gene>
    <name evidence="4" type="ORF">F7725_021339</name>
</gene>
<evidence type="ECO:0000313" key="4">
    <source>
        <dbReference type="EMBL" id="KAF3848311.1"/>
    </source>
</evidence>
<dbReference type="AlphaFoldDB" id="A0A7J5YH83"/>
<name>A0A7J5YH83_DISMA</name>
<reference evidence="4 5" key="1">
    <citation type="submission" date="2020-03" db="EMBL/GenBank/DDBJ databases">
        <title>Dissostichus mawsoni Genome sequencing and assembly.</title>
        <authorList>
            <person name="Park H."/>
        </authorList>
    </citation>
    <scope>NUCLEOTIDE SEQUENCE [LARGE SCALE GENOMIC DNA]</scope>
    <source>
        <strain evidence="4">DM0001</strain>
        <tissue evidence="4">Muscle</tissue>
    </source>
</reference>
<feature type="compositionally biased region" description="Low complexity" evidence="1">
    <location>
        <begin position="49"/>
        <end position="71"/>
    </location>
</feature>
<sequence length="158" mass="17121">MINWFWVESLVCVQVCCVQVRCVQVCSDEEDENEANEGKKGSRGGSSGKGSFNFKSPLKSLGKLGKNLSEGDTTSRRLSFMKMVGLGKMKRESMNDSPLNPEEQPVEEERKLWKLHLTSVPAAMLVLMVLLVGLVLVVECSPGGRGFIPPAGTDSSGG</sequence>
<evidence type="ECO:0000313" key="5">
    <source>
        <dbReference type="Proteomes" id="UP000518266"/>
    </source>
</evidence>
<organism evidence="4 5">
    <name type="scientific">Dissostichus mawsoni</name>
    <name type="common">Antarctic cod</name>
    <dbReference type="NCBI Taxonomy" id="36200"/>
    <lineage>
        <taxon>Eukaryota</taxon>
        <taxon>Metazoa</taxon>
        <taxon>Chordata</taxon>
        <taxon>Craniata</taxon>
        <taxon>Vertebrata</taxon>
        <taxon>Euteleostomi</taxon>
        <taxon>Actinopterygii</taxon>
        <taxon>Neopterygii</taxon>
        <taxon>Teleostei</taxon>
        <taxon>Neoteleostei</taxon>
        <taxon>Acanthomorphata</taxon>
        <taxon>Eupercaria</taxon>
        <taxon>Perciformes</taxon>
        <taxon>Notothenioidei</taxon>
        <taxon>Nototheniidae</taxon>
        <taxon>Dissostichus</taxon>
    </lineage>
</organism>
<comment type="caution">
    <text evidence="4">The sequence shown here is derived from an EMBL/GenBank/DDBJ whole genome shotgun (WGS) entry which is preliminary data.</text>
</comment>
<keyword evidence="3" id="KW-0732">Signal</keyword>
<dbReference type="EMBL" id="JAAKFY010000013">
    <property type="protein sequence ID" value="KAF3848311.1"/>
    <property type="molecule type" value="Genomic_DNA"/>
</dbReference>
<keyword evidence="2" id="KW-1133">Transmembrane helix</keyword>
<feature type="signal peptide" evidence="3">
    <location>
        <begin position="1"/>
        <end position="22"/>
    </location>
</feature>
<accession>A0A7J5YH83</accession>
<dbReference type="OrthoDB" id="8960776at2759"/>
<keyword evidence="2" id="KW-0812">Transmembrane</keyword>
<keyword evidence="5" id="KW-1185">Reference proteome</keyword>
<evidence type="ECO:0000256" key="3">
    <source>
        <dbReference type="SAM" id="SignalP"/>
    </source>
</evidence>
<evidence type="ECO:0000256" key="1">
    <source>
        <dbReference type="SAM" id="MobiDB-lite"/>
    </source>
</evidence>
<feature type="transmembrane region" description="Helical" evidence="2">
    <location>
        <begin position="120"/>
        <end position="138"/>
    </location>
</feature>
<proteinExistence type="predicted"/>
<dbReference type="Proteomes" id="UP000518266">
    <property type="component" value="Unassembled WGS sequence"/>
</dbReference>